<protein>
    <submittedName>
        <fullName evidence="2">Uncharacterized protein</fullName>
    </submittedName>
</protein>
<name>R4Z2T1_9ACTN</name>
<reference evidence="2 3" key="1">
    <citation type="journal article" date="2013" name="ISME J.">
        <title>Metabolic model for the filamentous 'Candidatus Microthrix parvicella' based on genomic and metagenomic analyses.</title>
        <authorList>
            <person name="Jon McIlroy S."/>
            <person name="Kristiansen R."/>
            <person name="Albertsen M."/>
            <person name="Michael Karst S."/>
            <person name="Rossetti S."/>
            <person name="Lund Nielsen J."/>
            <person name="Tandoi V."/>
            <person name="James Seviour R."/>
            <person name="Nielsen P.H."/>
        </authorList>
    </citation>
    <scope>NUCLEOTIDE SEQUENCE [LARGE SCALE GENOMIC DNA]</scope>
    <source>
        <strain evidence="2 3">RN1</strain>
    </source>
</reference>
<gene>
    <name evidence="2" type="ORF">BN381_50180</name>
</gene>
<dbReference type="AlphaFoldDB" id="R4Z2T1"/>
<dbReference type="HOGENOM" id="CLU_2521453_0_0_11"/>
<dbReference type="Proteomes" id="UP000018291">
    <property type="component" value="Unassembled WGS sequence"/>
</dbReference>
<evidence type="ECO:0000256" key="1">
    <source>
        <dbReference type="SAM" id="MobiDB-lite"/>
    </source>
</evidence>
<keyword evidence="3" id="KW-1185">Reference proteome</keyword>
<dbReference type="EMBL" id="CANL01000045">
    <property type="protein sequence ID" value="CCM65038.1"/>
    <property type="molecule type" value="Genomic_DNA"/>
</dbReference>
<evidence type="ECO:0000313" key="2">
    <source>
        <dbReference type="EMBL" id="CCM65038.1"/>
    </source>
</evidence>
<evidence type="ECO:0000313" key="3">
    <source>
        <dbReference type="Proteomes" id="UP000018291"/>
    </source>
</evidence>
<feature type="region of interest" description="Disordered" evidence="1">
    <location>
        <begin position="63"/>
        <end position="84"/>
    </location>
</feature>
<sequence>MHHRPTVVGMATSIDYHLAREPWTEGVVVGPADHICGQRDHVSAQPGRLQPGHRTLRRLTHTSLDAPMGAPKRSHRVESLAFEA</sequence>
<proteinExistence type="predicted"/>
<organism evidence="2 3">
    <name type="scientific">Candidatus Neomicrothrix parvicella RN1</name>
    <dbReference type="NCBI Taxonomy" id="1229780"/>
    <lineage>
        <taxon>Bacteria</taxon>
        <taxon>Bacillati</taxon>
        <taxon>Actinomycetota</taxon>
        <taxon>Acidimicrobiia</taxon>
        <taxon>Acidimicrobiales</taxon>
        <taxon>Microthrixaceae</taxon>
        <taxon>Candidatus Neomicrothrix</taxon>
    </lineage>
</organism>
<accession>R4Z2T1</accession>
<comment type="caution">
    <text evidence="2">The sequence shown here is derived from an EMBL/GenBank/DDBJ whole genome shotgun (WGS) entry which is preliminary data.</text>
</comment>